<evidence type="ECO:0000313" key="2">
    <source>
        <dbReference type="EMBL" id="MCI63542.1"/>
    </source>
</evidence>
<accession>A0A392TRB9</accession>
<feature type="non-terminal residue" evidence="2">
    <location>
        <position position="71"/>
    </location>
</feature>
<sequence length="71" mass="7967">MRTITPEERRKFLARTRQQKTDPALDQPEPLSQLVVEDETSKGGKRKKKIETWRVSMAIPGKDGASNATTG</sequence>
<dbReference type="EMBL" id="LXQA010638971">
    <property type="protein sequence ID" value="MCI63542.1"/>
    <property type="molecule type" value="Genomic_DNA"/>
</dbReference>
<evidence type="ECO:0000313" key="3">
    <source>
        <dbReference type="Proteomes" id="UP000265520"/>
    </source>
</evidence>
<keyword evidence="3" id="KW-1185">Reference proteome</keyword>
<organism evidence="2 3">
    <name type="scientific">Trifolium medium</name>
    <dbReference type="NCBI Taxonomy" id="97028"/>
    <lineage>
        <taxon>Eukaryota</taxon>
        <taxon>Viridiplantae</taxon>
        <taxon>Streptophyta</taxon>
        <taxon>Embryophyta</taxon>
        <taxon>Tracheophyta</taxon>
        <taxon>Spermatophyta</taxon>
        <taxon>Magnoliopsida</taxon>
        <taxon>eudicotyledons</taxon>
        <taxon>Gunneridae</taxon>
        <taxon>Pentapetalae</taxon>
        <taxon>rosids</taxon>
        <taxon>fabids</taxon>
        <taxon>Fabales</taxon>
        <taxon>Fabaceae</taxon>
        <taxon>Papilionoideae</taxon>
        <taxon>50 kb inversion clade</taxon>
        <taxon>NPAAA clade</taxon>
        <taxon>Hologalegina</taxon>
        <taxon>IRL clade</taxon>
        <taxon>Trifolieae</taxon>
        <taxon>Trifolium</taxon>
    </lineage>
</organism>
<dbReference type="Proteomes" id="UP000265520">
    <property type="component" value="Unassembled WGS sequence"/>
</dbReference>
<feature type="compositionally biased region" description="Basic and acidic residues" evidence="1">
    <location>
        <begin position="1"/>
        <end position="11"/>
    </location>
</feature>
<comment type="caution">
    <text evidence="2">The sequence shown here is derived from an EMBL/GenBank/DDBJ whole genome shotgun (WGS) entry which is preliminary data.</text>
</comment>
<reference evidence="2 3" key="1">
    <citation type="journal article" date="2018" name="Front. Plant Sci.">
        <title>Red Clover (Trifolium pratense) and Zigzag Clover (T. medium) - A Picture of Genomic Similarities and Differences.</title>
        <authorList>
            <person name="Dluhosova J."/>
            <person name="Istvanek J."/>
            <person name="Nedelnik J."/>
            <person name="Repkova J."/>
        </authorList>
    </citation>
    <scope>NUCLEOTIDE SEQUENCE [LARGE SCALE GENOMIC DNA]</scope>
    <source>
        <strain evidence="3">cv. 10/8</strain>
        <tissue evidence="2">Leaf</tissue>
    </source>
</reference>
<protein>
    <submittedName>
        <fullName evidence="2">Uncharacterized protein</fullName>
    </submittedName>
</protein>
<proteinExistence type="predicted"/>
<feature type="region of interest" description="Disordered" evidence="1">
    <location>
        <begin position="1"/>
        <end position="54"/>
    </location>
</feature>
<evidence type="ECO:0000256" key="1">
    <source>
        <dbReference type="SAM" id="MobiDB-lite"/>
    </source>
</evidence>
<name>A0A392TRB9_9FABA</name>
<dbReference type="AlphaFoldDB" id="A0A392TRB9"/>